<reference evidence="2" key="1">
    <citation type="submission" date="2021-03" db="EMBL/GenBank/DDBJ databases">
        <authorList>
            <person name="Bekaert M."/>
        </authorList>
    </citation>
    <scope>NUCLEOTIDE SEQUENCE</scope>
</reference>
<sequence>MNNGYTTEKSSPNIHKNPTSSDADDTKHTINNVDTTDESNANVQKVSTDADDSKNTINNQHITYESNPNVHKVSTDANDTKITINNVDTTDENNPNVHKVSTDADDTNKTIYNELTTEESNPNVHKVSTDASDTKNKKETSVEINMMVNESEVNVKDNKYENITNTDTDSTNSENEDNVSSLEMPQDLMSQIFASTSTSSIPSNDYALCGLWDFAGQKDFYATHQVFLTSSAIYLVVADMETDIWKEKEDDTKESTSAKQENGHFLTDDGGITIYWFTNKSHSISL</sequence>
<dbReference type="InterPro" id="IPR027417">
    <property type="entry name" value="P-loop_NTPase"/>
</dbReference>
<organism evidence="2 3">
    <name type="scientific">Mytilus edulis</name>
    <name type="common">Blue mussel</name>
    <dbReference type="NCBI Taxonomy" id="6550"/>
    <lineage>
        <taxon>Eukaryota</taxon>
        <taxon>Metazoa</taxon>
        <taxon>Spiralia</taxon>
        <taxon>Lophotrochozoa</taxon>
        <taxon>Mollusca</taxon>
        <taxon>Bivalvia</taxon>
        <taxon>Autobranchia</taxon>
        <taxon>Pteriomorphia</taxon>
        <taxon>Mytilida</taxon>
        <taxon>Mytiloidea</taxon>
        <taxon>Mytilidae</taxon>
        <taxon>Mytilinae</taxon>
        <taxon>Mytilus</taxon>
    </lineage>
</organism>
<dbReference type="AlphaFoldDB" id="A0A8S3VKW1"/>
<name>A0A8S3VKW1_MYTED</name>
<gene>
    <name evidence="2" type="ORF">MEDL_66892</name>
</gene>
<evidence type="ECO:0000313" key="3">
    <source>
        <dbReference type="Proteomes" id="UP000683360"/>
    </source>
</evidence>
<dbReference type="Gene3D" id="3.40.50.300">
    <property type="entry name" value="P-loop containing nucleotide triphosphate hydrolases"/>
    <property type="match status" value="1"/>
</dbReference>
<dbReference type="Proteomes" id="UP000683360">
    <property type="component" value="Unassembled WGS sequence"/>
</dbReference>
<keyword evidence="3" id="KW-1185">Reference proteome</keyword>
<accession>A0A8S3VKW1</accession>
<feature type="compositionally biased region" description="Polar residues" evidence="1">
    <location>
        <begin position="1"/>
        <end position="21"/>
    </location>
</feature>
<comment type="caution">
    <text evidence="2">The sequence shown here is derived from an EMBL/GenBank/DDBJ whole genome shotgun (WGS) entry which is preliminary data.</text>
</comment>
<feature type="compositionally biased region" description="Polar residues" evidence="1">
    <location>
        <begin position="29"/>
        <end position="47"/>
    </location>
</feature>
<feature type="region of interest" description="Disordered" evidence="1">
    <location>
        <begin position="1"/>
        <end position="57"/>
    </location>
</feature>
<proteinExistence type="predicted"/>
<evidence type="ECO:0000313" key="2">
    <source>
        <dbReference type="EMBL" id="CAG2255515.1"/>
    </source>
</evidence>
<evidence type="ECO:0000256" key="1">
    <source>
        <dbReference type="SAM" id="MobiDB-lite"/>
    </source>
</evidence>
<dbReference type="OrthoDB" id="10252328at2759"/>
<dbReference type="Pfam" id="PF08477">
    <property type="entry name" value="Roc"/>
    <property type="match status" value="1"/>
</dbReference>
<protein>
    <submittedName>
        <fullName evidence="2">Uncharacterized protein</fullName>
    </submittedName>
</protein>
<dbReference type="EMBL" id="CAJPWZ010003272">
    <property type="protein sequence ID" value="CAG2255515.1"/>
    <property type="molecule type" value="Genomic_DNA"/>
</dbReference>